<feature type="domain" description="Reverse transcriptase Ty1/copia-type" evidence="1">
    <location>
        <begin position="1"/>
        <end position="145"/>
    </location>
</feature>
<dbReference type="AlphaFoldDB" id="A0A2N9J821"/>
<dbReference type="PANTHER" id="PTHR11439:SF455">
    <property type="entry name" value="RLK (RECEPTOR-LIKE PROTEIN KINASE) 8, PUTATIVE-RELATED"/>
    <property type="match status" value="1"/>
</dbReference>
<sequence>MEQPPGFRDSSHPTHVCRLHKAIYGLKQAPRAWFQKFSGFLLHYGFVCSGADPGMFVFRSSIGIMILLVYVDDIILTGRSSSLLHSFIRVLSQQFAMKDLGELHYFLGIEAKRTSTGLHLCQSKYALSLVSCTSMLEAKPCSTPVPAGSKLSLHDGDTLFDPSLYRQIVVSLQYLTMTLPDITYIKGTIDLGIHLTACSSLTLHAFSDANWAGCPDDRRSTTGYCIFIGPNLVSWSCKKQPTVARSSAEAEYRALACTAAEVTWLCSLLHELQVST</sequence>
<dbReference type="EMBL" id="OIVN01006431">
    <property type="protein sequence ID" value="SPD32998.1"/>
    <property type="molecule type" value="Genomic_DNA"/>
</dbReference>
<evidence type="ECO:0000259" key="1">
    <source>
        <dbReference type="Pfam" id="PF07727"/>
    </source>
</evidence>
<organism evidence="2">
    <name type="scientific">Fagus sylvatica</name>
    <name type="common">Beechnut</name>
    <dbReference type="NCBI Taxonomy" id="28930"/>
    <lineage>
        <taxon>Eukaryota</taxon>
        <taxon>Viridiplantae</taxon>
        <taxon>Streptophyta</taxon>
        <taxon>Embryophyta</taxon>
        <taxon>Tracheophyta</taxon>
        <taxon>Spermatophyta</taxon>
        <taxon>Magnoliopsida</taxon>
        <taxon>eudicotyledons</taxon>
        <taxon>Gunneridae</taxon>
        <taxon>Pentapetalae</taxon>
        <taxon>rosids</taxon>
        <taxon>fabids</taxon>
        <taxon>Fagales</taxon>
        <taxon>Fagaceae</taxon>
        <taxon>Fagus</taxon>
    </lineage>
</organism>
<name>A0A2N9J821_FAGSY</name>
<dbReference type="CDD" id="cd09272">
    <property type="entry name" value="RNase_HI_RT_Ty1"/>
    <property type="match status" value="1"/>
</dbReference>
<accession>A0A2N9J821</accession>
<reference evidence="2" key="1">
    <citation type="submission" date="2018-02" db="EMBL/GenBank/DDBJ databases">
        <authorList>
            <person name="Cohen D.B."/>
            <person name="Kent A.D."/>
        </authorList>
    </citation>
    <scope>NUCLEOTIDE SEQUENCE</scope>
</reference>
<dbReference type="InterPro" id="IPR013103">
    <property type="entry name" value="RVT_2"/>
</dbReference>
<protein>
    <recommendedName>
        <fullName evidence="1">Reverse transcriptase Ty1/copia-type domain-containing protein</fullName>
    </recommendedName>
</protein>
<dbReference type="Pfam" id="PF07727">
    <property type="entry name" value="RVT_2"/>
    <property type="match status" value="1"/>
</dbReference>
<dbReference type="InterPro" id="IPR043502">
    <property type="entry name" value="DNA/RNA_pol_sf"/>
</dbReference>
<gene>
    <name evidence="2" type="ORF">FSB_LOCUS60880</name>
</gene>
<evidence type="ECO:0000313" key="2">
    <source>
        <dbReference type="EMBL" id="SPD32998.1"/>
    </source>
</evidence>
<dbReference type="PANTHER" id="PTHR11439">
    <property type="entry name" value="GAG-POL-RELATED RETROTRANSPOSON"/>
    <property type="match status" value="1"/>
</dbReference>
<proteinExistence type="predicted"/>
<dbReference type="SUPFAM" id="SSF56672">
    <property type="entry name" value="DNA/RNA polymerases"/>
    <property type="match status" value="1"/>
</dbReference>